<proteinExistence type="predicted"/>
<sequence length="1381" mass="151356">MTTQRKPLHTHVITLLFVLFQFIQFLPSSLVSSLTASAETSNSVTLFSDDKGSGNAKWSLSEDGKLITWDITVTQNESATEAATSVEVVVPANVGAPQVVSATPTGVFTPSGTSHTFKAPYSTTAQTLNLKFTTAVNDLTSPNLAFKIGASIQQKDSPVAASLQSVSIPNKLAQLEAERIAAEKAEAERIAAEKAEAERIAAEEKAAQEEADRLAAEKAAQEEADRLAEEQRLADEKAEEERLAAEEAEQEAEKKAEEEQAAQDEADKKAESEQVADEEAKTEEAVDEEVQEDDLSEEAVPEEDKDTSNESDVPEVTSPPSNVEEAEQEVSIAEKEEVSEKENDVEALEEEYDPGDMLDGFEATDHPDDPTPIIRFAPGSLGSASTLLKSSRSVMQSTTDLEPGEVKTNKTATPVDGMVNTWDITVRIEGRDAQEVETTDVVLVIDRSGSMADNNRMQNAKTAANNFITTMIPQDPNLRIAVVSFSSDYGSAELVTTNSSFTRNTSTLTSAVNSLNALGGTHTQAGIIQGQSLLTGSGADNKYMVLLSDGEPTFSYEPDNWTTGLPSWGTSGGIQASRQQTGVYDGNFDTGSVVGTGSSLTESYDHEVPYYIWTRTYRRHIHNGFAAIKAGQDARAGFDGLFTIAVEAGSTGTSILNDISSPGLSYSTDNPGELTEIYDEIGTQISTQYALRNVELIDAMGDGFSLIDGTIVTSEGNTSVDGNDTITWTIDPAVENLVDGTDDVRYAELTYRVEINDDILDLTGAKTDEHQLFDTNNLTQLSYTDTNDQNQSVNIDSPEVDPVLMKVKKILEGIDQDDRQFIVEISNDDSAYNQTESLIPNTDYIWITTLRYEGLYDVEETGITGPGNTDLARFITSYDIDGEYTTAFEVNHIDGIPRGDVTIDVTNREISFIDLTALKIWEGGPEENKEPVILTLWRTVDGETLNEVNVAPDVTPAEGPADEFSYTWSDLPNETSDGSEYTYYFTESEVEGYTREYANSIEINAELYGVFDEQYQGTVTNIYQIPADDIEATKTWINGENVRPDLWFQLRRSIDDLEIDEAVDVMKLPVANDAEETVSVIFTDVELTDNDGNAYTFYVIEGTLVDGEFIPGTPENFEQSGEGLDLTNTYVIPQLDIVGEKSWSNDTPEHRPETLTISLYRMIEDGEPEYVTETITSALDEWFYDFGEQDKTDNDGNVYTYSIEETVPPNYNEEYASPYYVEDVLNLDVENTLVMGDLYILKTDMDGNPILDNPAEFKLTRIDPEVADPFTSTLSTDAEGKLVFTDLLAGTYLLEETKAPLGFNLYPDDFILTISKGENGETIVSVEEVHITEENPLTIKNRPSQSLPDTGSMGTTIFTVLGIALMGGAIYGLNKKKSKQS</sequence>
<dbReference type="OrthoDB" id="2158979at2"/>
<dbReference type="Pfam" id="PF17802">
    <property type="entry name" value="SpaA"/>
    <property type="match status" value="1"/>
</dbReference>
<dbReference type="Gene3D" id="3.40.50.410">
    <property type="entry name" value="von Willebrand factor, type A domain"/>
    <property type="match status" value="1"/>
</dbReference>
<gene>
    <name evidence="9" type="ORF">APU01nite_09780</name>
    <name evidence="10" type="ORF">SAMN04488100_10580</name>
</gene>
<feature type="compositionally biased region" description="Basic and acidic residues" evidence="5">
    <location>
        <begin position="332"/>
        <end position="344"/>
    </location>
</feature>
<evidence type="ECO:0000259" key="8">
    <source>
        <dbReference type="PROSITE" id="PS50847"/>
    </source>
</evidence>
<dbReference type="Pfam" id="PF13519">
    <property type="entry name" value="VWA_2"/>
    <property type="match status" value="1"/>
</dbReference>
<feature type="transmembrane region" description="Helical" evidence="6">
    <location>
        <begin position="1353"/>
        <end position="1373"/>
    </location>
</feature>
<dbReference type="Pfam" id="PF00746">
    <property type="entry name" value="Gram_pos_anchor"/>
    <property type="match status" value="1"/>
</dbReference>
<dbReference type="SMART" id="SM00327">
    <property type="entry name" value="VWA"/>
    <property type="match status" value="1"/>
</dbReference>
<dbReference type="InterPro" id="IPR008454">
    <property type="entry name" value="Collagen-bd_Cna-like_B-typ_dom"/>
</dbReference>
<dbReference type="InterPro" id="IPR002035">
    <property type="entry name" value="VWF_A"/>
</dbReference>
<feature type="compositionally biased region" description="Acidic residues" evidence="5">
    <location>
        <begin position="285"/>
        <end position="305"/>
    </location>
</feature>
<feature type="domain" description="VWFA" evidence="7">
    <location>
        <begin position="440"/>
        <end position="681"/>
    </location>
</feature>
<feature type="compositionally biased region" description="Basic and acidic residues" evidence="5">
    <location>
        <begin position="201"/>
        <end position="258"/>
    </location>
</feature>
<dbReference type="RefSeq" id="WP_091487045.1">
    <property type="nucleotide sequence ID" value="NZ_BJUX01000008.1"/>
</dbReference>
<dbReference type="InterPro" id="IPR036465">
    <property type="entry name" value="vWFA_dom_sf"/>
</dbReference>
<dbReference type="SUPFAM" id="SSF53300">
    <property type="entry name" value="vWA-like"/>
    <property type="match status" value="1"/>
</dbReference>
<organism evidence="10 11">
    <name type="scientific">Alkalibacterium putridalgicola</name>
    <dbReference type="NCBI Taxonomy" id="426703"/>
    <lineage>
        <taxon>Bacteria</taxon>
        <taxon>Bacillati</taxon>
        <taxon>Bacillota</taxon>
        <taxon>Bacilli</taxon>
        <taxon>Lactobacillales</taxon>
        <taxon>Carnobacteriaceae</taxon>
        <taxon>Alkalibacterium</taxon>
    </lineage>
</organism>
<keyword evidence="12" id="KW-1185">Reference proteome</keyword>
<dbReference type="Pfam" id="PF21426">
    <property type="entry name" value="GBS104-like_Ig"/>
    <property type="match status" value="1"/>
</dbReference>
<dbReference type="CDD" id="cd00198">
    <property type="entry name" value="vWFA"/>
    <property type="match status" value="1"/>
</dbReference>
<dbReference type="InterPro" id="IPR041033">
    <property type="entry name" value="SpaA_PFL_dom_1"/>
</dbReference>
<keyword evidence="6" id="KW-0812">Transmembrane</keyword>
<evidence type="ECO:0000256" key="4">
    <source>
        <dbReference type="ARBA" id="ARBA00023088"/>
    </source>
</evidence>
<dbReference type="NCBIfam" id="TIGR01167">
    <property type="entry name" value="LPXTG_anchor"/>
    <property type="match status" value="1"/>
</dbReference>
<dbReference type="Pfam" id="PF05738">
    <property type="entry name" value="Cna_B"/>
    <property type="match status" value="2"/>
</dbReference>
<feature type="region of interest" description="Disordered" evidence="5">
    <location>
        <begin position="201"/>
        <end position="345"/>
    </location>
</feature>
<keyword evidence="4" id="KW-0572">Peptidoglycan-anchor</keyword>
<reference evidence="9 12" key="2">
    <citation type="submission" date="2019-07" db="EMBL/GenBank/DDBJ databases">
        <title>Whole genome shotgun sequence of Alkalibacterium putridalgicola NBRC 103243.</title>
        <authorList>
            <person name="Hosoyama A."/>
            <person name="Uohara A."/>
            <person name="Ohji S."/>
            <person name="Ichikawa N."/>
        </authorList>
    </citation>
    <scope>NUCLEOTIDE SEQUENCE [LARGE SCALE GENOMIC DNA]</scope>
    <source>
        <strain evidence="9 12">NBRC 103243</strain>
    </source>
</reference>
<evidence type="ECO:0000313" key="12">
    <source>
        <dbReference type="Proteomes" id="UP000321425"/>
    </source>
</evidence>
<evidence type="ECO:0000256" key="2">
    <source>
        <dbReference type="ARBA" id="ARBA00022525"/>
    </source>
</evidence>
<reference evidence="10 11" key="1">
    <citation type="submission" date="2016-10" db="EMBL/GenBank/DDBJ databases">
        <authorList>
            <person name="de Groot N.N."/>
        </authorList>
    </citation>
    <scope>NUCLEOTIDE SEQUENCE [LARGE SCALE GENOMIC DNA]</scope>
    <source>
        <strain evidence="10 11">DSM 19182</strain>
    </source>
</reference>
<dbReference type="Proteomes" id="UP000321425">
    <property type="component" value="Unassembled WGS sequence"/>
</dbReference>
<dbReference type="CDD" id="cd00222">
    <property type="entry name" value="CollagenBindB"/>
    <property type="match status" value="1"/>
</dbReference>
<evidence type="ECO:0000313" key="9">
    <source>
        <dbReference type="EMBL" id="GEK88939.1"/>
    </source>
</evidence>
<protein>
    <submittedName>
        <fullName evidence="10">LPXTG-motif cell wall anchor domain-containing protein</fullName>
    </submittedName>
</protein>
<feature type="domain" description="Gram-positive cocci surface proteins LPxTG" evidence="8">
    <location>
        <begin position="1347"/>
        <end position="1381"/>
    </location>
</feature>
<feature type="compositionally biased region" description="Basic and acidic residues" evidence="5">
    <location>
        <begin position="265"/>
        <end position="284"/>
    </location>
</feature>
<evidence type="ECO:0000256" key="5">
    <source>
        <dbReference type="SAM" id="MobiDB-lite"/>
    </source>
</evidence>
<dbReference type="Gene3D" id="2.60.40.1140">
    <property type="entry name" value="Collagen-binding surface protein Cna, B-type domain"/>
    <property type="match status" value="3"/>
</dbReference>
<name>A0A1H7RQK2_9LACT</name>
<dbReference type="Proteomes" id="UP000198548">
    <property type="component" value="Unassembled WGS sequence"/>
</dbReference>
<dbReference type="PROSITE" id="PS50847">
    <property type="entry name" value="GRAM_POS_ANCHORING"/>
    <property type="match status" value="1"/>
</dbReference>
<dbReference type="EMBL" id="FOBL01000005">
    <property type="protein sequence ID" value="SEL62465.1"/>
    <property type="molecule type" value="Genomic_DNA"/>
</dbReference>
<keyword evidence="6" id="KW-0472">Membrane</keyword>
<dbReference type="InterPro" id="IPR019931">
    <property type="entry name" value="LPXTG_anchor"/>
</dbReference>
<dbReference type="InterPro" id="IPR013783">
    <property type="entry name" value="Ig-like_fold"/>
</dbReference>
<dbReference type="STRING" id="426703.SAMN04488100_10580"/>
<evidence type="ECO:0000313" key="10">
    <source>
        <dbReference type="EMBL" id="SEL62465.1"/>
    </source>
</evidence>
<keyword evidence="6" id="KW-1133">Transmembrane helix</keyword>
<dbReference type="InterPro" id="IPR049319">
    <property type="entry name" value="GBS104-like_Ig"/>
</dbReference>
<dbReference type="SUPFAM" id="SSF117074">
    <property type="entry name" value="Hypothetical protein PA1324"/>
    <property type="match status" value="1"/>
</dbReference>
<accession>A0A1H7RQK2</accession>
<evidence type="ECO:0000256" key="1">
    <source>
        <dbReference type="ARBA" id="ARBA00022512"/>
    </source>
</evidence>
<dbReference type="SUPFAM" id="SSF49478">
    <property type="entry name" value="Cna protein B-type domain"/>
    <property type="match status" value="3"/>
</dbReference>
<keyword evidence="2" id="KW-0964">Secreted</keyword>
<evidence type="ECO:0000256" key="3">
    <source>
        <dbReference type="ARBA" id="ARBA00022729"/>
    </source>
</evidence>
<dbReference type="EMBL" id="BJUX01000008">
    <property type="protein sequence ID" value="GEK88939.1"/>
    <property type="molecule type" value="Genomic_DNA"/>
</dbReference>
<keyword evidence="1" id="KW-0134">Cell wall</keyword>
<dbReference type="PROSITE" id="PS50234">
    <property type="entry name" value="VWFA"/>
    <property type="match status" value="1"/>
</dbReference>
<evidence type="ECO:0000313" key="11">
    <source>
        <dbReference type="Proteomes" id="UP000198548"/>
    </source>
</evidence>
<evidence type="ECO:0000256" key="6">
    <source>
        <dbReference type="SAM" id="Phobius"/>
    </source>
</evidence>
<evidence type="ECO:0000259" key="7">
    <source>
        <dbReference type="PROSITE" id="PS50234"/>
    </source>
</evidence>
<keyword evidence="3" id="KW-0732">Signal</keyword>
<dbReference type="Gene3D" id="2.60.40.10">
    <property type="entry name" value="Immunoglobulins"/>
    <property type="match status" value="1"/>
</dbReference>